<dbReference type="EMBL" id="CAJOBJ010348938">
    <property type="protein sequence ID" value="CAF5205539.1"/>
    <property type="molecule type" value="Genomic_DNA"/>
</dbReference>
<name>A0A8S3IWE4_9BILA</name>
<proteinExistence type="predicted"/>
<feature type="non-terminal residue" evidence="1">
    <location>
        <position position="1"/>
    </location>
</feature>
<comment type="caution">
    <text evidence="1">The sequence shown here is derived from an EMBL/GenBank/DDBJ whole genome shotgun (WGS) entry which is preliminary data.</text>
</comment>
<dbReference type="AlphaFoldDB" id="A0A8S3IWE4"/>
<gene>
    <name evidence="1" type="ORF">GIL414_LOCUS78004</name>
</gene>
<reference evidence="1" key="1">
    <citation type="submission" date="2021-02" db="EMBL/GenBank/DDBJ databases">
        <authorList>
            <person name="Nowell W R."/>
        </authorList>
    </citation>
    <scope>NUCLEOTIDE SEQUENCE</scope>
</reference>
<sequence>MHLRIVQRRLPFIQNNLIRTYKYQSKVFGYNAELKTHGNTEEIVNSLRDYNQARQVNPHAALLIDAYRKHGHRLAKIDPLEINISTSIPELDANMFTVDFNVTNENDVRSLFGG</sequence>
<organism evidence="1 2">
    <name type="scientific">Rotaria magnacalcarata</name>
    <dbReference type="NCBI Taxonomy" id="392030"/>
    <lineage>
        <taxon>Eukaryota</taxon>
        <taxon>Metazoa</taxon>
        <taxon>Spiralia</taxon>
        <taxon>Gnathifera</taxon>
        <taxon>Rotifera</taxon>
        <taxon>Eurotatoria</taxon>
        <taxon>Bdelloidea</taxon>
        <taxon>Philodinida</taxon>
        <taxon>Philodinidae</taxon>
        <taxon>Rotaria</taxon>
    </lineage>
</organism>
<dbReference type="Proteomes" id="UP000681720">
    <property type="component" value="Unassembled WGS sequence"/>
</dbReference>
<dbReference type="Gene3D" id="1.10.287.1150">
    <property type="entry name" value="TPP helical domain"/>
    <property type="match status" value="1"/>
</dbReference>
<protein>
    <submittedName>
        <fullName evidence="1">Uncharacterized protein</fullName>
    </submittedName>
</protein>
<evidence type="ECO:0000313" key="2">
    <source>
        <dbReference type="Proteomes" id="UP000681720"/>
    </source>
</evidence>
<accession>A0A8S3IWE4</accession>
<evidence type="ECO:0000313" key="1">
    <source>
        <dbReference type="EMBL" id="CAF5205539.1"/>
    </source>
</evidence>